<dbReference type="Pfam" id="PF10670">
    <property type="entry name" value="DUF4198"/>
    <property type="match status" value="1"/>
</dbReference>
<sequence>MRLKKLLTGVMLLTVCATSYAHTPYLAPYSFDESSQDNVTLDAAFAEKFFVPELAFNNSIFTVITPNGETINPDNVVKLHLRMVVEHQLKEEGTYRFSTGKRLGRVFKMYEINGERKSLENPMDAIPEGGKLLAFFQSLTLAESYVTKGAPSETALKPYGQGLEFVAKSHPNELFVGERLSMVSVFNGKPLANLTVDVFQANDQFSNDKPSISLKSNDKGEFSFMPQKQGVYLLRARYKSDAPKGSPAPQISNTYTLVVEATE</sequence>
<dbReference type="Proteomes" id="UP000322915">
    <property type="component" value="Unassembled WGS sequence"/>
</dbReference>
<feature type="chain" id="PRO_5044442098" evidence="1">
    <location>
        <begin position="22"/>
        <end position="263"/>
    </location>
</feature>
<evidence type="ECO:0000313" key="5">
    <source>
        <dbReference type="Proteomes" id="UP000324162"/>
    </source>
</evidence>
<keyword evidence="4" id="KW-1185">Reference proteome</keyword>
<reference evidence="4 5" key="1">
    <citation type="submission" date="2019-01" db="EMBL/GenBank/DDBJ databases">
        <title>Genome sequences of marine Pseudoalteromonas species.</title>
        <authorList>
            <person name="Boraston A.B."/>
            <person name="Hehemann J.-H."/>
            <person name="Vickers C.J."/>
            <person name="Salama-Alber O."/>
            <person name="Abe K."/>
            <person name="Hettle A.J."/>
        </authorList>
    </citation>
    <scope>NUCLEOTIDE SEQUENCE [LARGE SCALE GENOMIC DNA]</scope>
    <source>
        <strain evidence="3 5">PS42</strain>
        <strain evidence="2 4">PS47</strain>
    </source>
</reference>
<evidence type="ECO:0000313" key="3">
    <source>
        <dbReference type="EMBL" id="KAA1159829.1"/>
    </source>
</evidence>
<feature type="signal peptide" evidence="1">
    <location>
        <begin position="1"/>
        <end position="21"/>
    </location>
</feature>
<dbReference type="EMBL" id="SEUK01000050">
    <property type="protein sequence ID" value="KAA1159829.1"/>
    <property type="molecule type" value="Genomic_DNA"/>
</dbReference>
<organism evidence="3 5">
    <name type="scientific">Pseudoalteromonas fuliginea</name>
    <dbReference type="NCBI Taxonomy" id="1872678"/>
    <lineage>
        <taxon>Bacteria</taxon>
        <taxon>Pseudomonadati</taxon>
        <taxon>Pseudomonadota</taxon>
        <taxon>Gammaproteobacteria</taxon>
        <taxon>Alteromonadales</taxon>
        <taxon>Pseudoalteromonadaceae</taxon>
        <taxon>Pseudoalteromonas</taxon>
    </lineage>
</organism>
<dbReference type="RefSeq" id="WP_149606448.1">
    <property type="nucleotide sequence ID" value="NZ_SEUJ01000075.1"/>
</dbReference>
<evidence type="ECO:0000256" key="1">
    <source>
        <dbReference type="SAM" id="SignalP"/>
    </source>
</evidence>
<protein>
    <submittedName>
        <fullName evidence="3">DUF4198 domain-containing protein</fullName>
    </submittedName>
</protein>
<comment type="caution">
    <text evidence="3">The sequence shown here is derived from an EMBL/GenBank/DDBJ whole genome shotgun (WGS) entry which is preliminary data.</text>
</comment>
<proteinExistence type="predicted"/>
<dbReference type="EMBL" id="SEUJ01000075">
    <property type="protein sequence ID" value="KAA1152151.1"/>
    <property type="molecule type" value="Genomic_DNA"/>
</dbReference>
<dbReference type="AlphaFoldDB" id="A0A833AFC8"/>
<gene>
    <name evidence="3" type="ORF">EU508_11915</name>
    <name evidence="2" type="ORF">EU509_15255</name>
</gene>
<evidence type="ECO:0000313" key="2">
    <source>
        <dbReference type="EMBL" id="KAA1152151.1"/>
    </source>
</evidence>
<dbReference type="Proteomes" id="UP000324162">
    <property type="component" value="Unassembled WGS sequence"/>
</dbReference>
<keyword evidence="1" id="KW-0732">Signal</keyword>
<name>A0A833AFC8_9GAMM</name>
<dbReference type="InterPro" id="IPR019613">
    <property type="entry name" value="DUF4198"/>
</dbReference>
<evidence type="ECO:0000313" key="4">
    <source>
        <dbReference type="Proteomes" id="UP000322915"/>
    </source>
</evidence>
<accession>A0A833AFC8</accession>